<evidence type="ECO:0000313" key="1">
    <source>
        <dbReference type="EMBL" id="GLK99061.1"/>
    </source>
</evidence>
<dbReference type="Gene3D" id="3.10.450.50">
    <property type="match status" value="1"/>
</dbReference>
<dbReference type="RefSeq" id="WP_261962143.1">
    <property type="nucleotide sequence ID" value="NZ_BAAAXA010000001.1"/>
</dbReference>
<keyword evidence="2" id="KW-1185">Reference proteome</keyword>
<evidence type="ECO:0000313" key="2">
    <source>
        <dbReference type="Proteomes" id="UP001143480"/>
    </source>
</evidence>
<reference evidence="1" key="1">
    <citation type="journal article" date="2014" name="Int. J. Syst. Evol. Microbiol.">
        <title>Complete genome sequence of Corynebacterium casei LMG S-19264T (=DSM 44701T), isolated from a smear-ripened cheese.</title>
        <authorList>
            <consortium name="US DOE Joint Genome Institute (JGI-PGF)"/>
            <person name="Walter F."/>
            <person name="Albersmeier A."/>
            <person name="Kalinowski J."/>
            <person name="Ruckert C."/>
        </authorList>
    </citation>
    <scope>NUCLEOTIDE SEQUENCE</scope>
    <source>
        <strain evidence="1">VKM Ac-1321</strain>
    </source>
</reference>
<name>A0A9W6KDU6_9ACTN</name>
<dbReference type="InterPro" id="IPR004027">
    <property type="entry name" value="SEC_C_motif"/>
</dbReference>
<comment type="caution">
    <text evidence="1">The sequence shown here is derived from an EMBL/GenBank/DDBJ whole genome shotgun (WGS) entry which is preliminary data.</text>
</comment>
<dbReference type="EMBL" id="BSFP01000002">
    <property type="protein sequence ID" value="GLK99061.1"/>
    <property type="molecule type" value="Genomic_DNA"/>
</dbReference>
<gene>
    <name evidence="1" type="ORF">GCM10017581_008020</name>
</gene>
<dbReference type="AlphaFoldDB" id="A0A9W6KDU6"/>
<dbReference type="SUPFAM" id="SSF103642">
    <property type="entry name" value="Sec-C motif"/>
    <property type="match status" value="1"/>
</dbReference>
<dbReference type="Pfam" id="PF02810">
    <property type="entry name" value="SEC-C"/>
    <property type="match status" value="1"/>
</dbReference>
<organism evidence="1 2">
    <name type="scientific">Dactylosporangium matsuzakiense</name>
    <dbReference type="NCBI Taxonomy" id="53360"/>
    <lineage>
        <taxon>Bacteria</taxon>
        <taxon>Bacillati</taxon>
        <taxon>Actinomycetota</taxon>
        <taxon>Actinomycetes</taxon>
        <taxon>Micromonosporales</taxon>
        <taxon>Micromonosporaceae</taxon>
        <taxon>Dactylosporangium</taxon>
    </lineage>
</organism>
<dbReference type="InterPro" id="IPR011990">
    <property type="entry name" value="TPR-like_helical_dom_sf"/>
</dbReference>
<proteinExistence type="predicted"/>
<protein>
    <submittedName>
        <fullName evidence="1">Preprotein translocase SecA</fullName>
    </submittedName>
</protein>
<dbReference type="Gene3D" id="1.25.40.10">
    <property type="entry name" value="Tetratricopeptide repeat domain"/>
    <property type="match status" value="1"/>
</dbReference>
<accession>A0A9W6KDU6</accession>
<dbReference type="SUPFAM" id="SSF48452">
    <property type="entry name" value="TPR-like"/>
    <property type="match status" value="1"/>
</dbReference>
<dbReference type="Proteomes" id="UP001143480">
    <property type="component" value="Unassembled WGS sequence"/>
</dbReference>
<reference evidence="1" key="2">
    <citation type="submission" date="2023-01" db="EMBL/GenBank/DDBJ databases">
        <authorList>
            <person name="Sun Q."/>
            <person name="Evtushenko L."/>
        </authorList>
    </citation>
    <scope>NUCLEOTIDE SEQUENCE</scope>
    <source>
        <strain evidence="1">VKM Ac-1321</strain>
    </source>
</reference>
<sequence>MLTKGELTGVELREIRQSALGTADPLGVAAGLAEAVDAGRLADRDDAGFALLVAAEIAESRSKLDAALKYVERAVEAYAGRDASEAGAARALRARILFRGGREDEAIAELEALRPLLGSQADAPAYISAALAAGGRHQVAEEWLTEAVRVALAERAADGEKAAEPRNPEDAGVLFFLLQQRHRVRHIIGRQHDAHDNLAERLESRLAVAGAAAGAEAADDLLFWPQAEFARLVEQWPELTEAYGATWDEHRARLERAMVRAAGGTLLEGKVDGLAAFAAKNDGTPADAKTRAGYADRLAAGAGHIAWPPERNGACWCGSGNKYKKCCLPRSRG</sequence>